<name>A0A8D2LR08_VARKO</name>
<feature type="coiled-coil region" evidence="7">
    <location>
        <begin position="45"/>
        <end position="102"/>
    </location>
</feature>
<evidence type="ECO:0000313" key="10">
    <source>
        <dbReference type="Proteomes" id="UP000694545"/>
    </source>
</evidence>
<dbReference type="PANTHER" id="PTHR43570">
    <property type="entry name" value="ALDEHYDE DEHYDROGENASE"/>
    <property type="match status" value="1"/>
</dbReference>
<dbReference type="InterPro" id="IPR015590">
    <property type="entry name" value="Aldehyde_DH_dom"/>
</dbReference>
<dbReference type="GO" id="GO:0004028">
    <property type="term" value="F:3-chloroallyl aldehyde dehydrogenase activity"/>
    <property type="evidence" value="ECO:0007669"/>
    <property type="project" value="TreeGrafter"/>
</dbReference>
<dbReference type="InterPro" id="IPR016162">
    <property type="entry name" value="Ald_DH_N"/>
</dbReference>
<dbReference type="Gene3D" id="3.40.605.10">
    <property type="entry name" value="Aldehyde Dehydrogenase, Chain A, domain 1"/>
    <property type="match status" value="3"/>
</dbReference>
<dbReference type="Gene3D" id="3.40.309.10">
    <property type="entry name" value="Aldehyde Dehydrogenase, Chain A, domain 2"/>
    <property type="match status" value="2"/>
</dbReference>
<feature type="domain" description="Aldehyde dehydrogenase" evidence="8">
    <location>
        <begin position="167"/>
        <end position="262"/>
    </location>
</feature>
<evidence type="ECO:0000256" key="3">
    <source>
        <dbReference type="PIRNR" id="PIRNR036492"/>
    </source>
</evidence>
<reference evidence="9" key="1">
    <citation type="submission" date="2025-08" db="UniProtKB">
        <authorList>
            <consortium name="Ensembl"/>
        </authorList>
    </citation>
    <scope>IDENTIFICATION</scope>
</reference>
<comment type="similarity">
    <text evidence="1 3 6">Belongs to the aldehyde dehydrogenase family.</text>
</comment>
<feature type="active site" evidence="4">
    <location>
        <position position="249"/>
    </location>
</feature>
<dbReference type="Pfam" id="PF00171">
    <property type="entry name" value="Aldedh"/>
    <property type="match status" value="3"/>
</dbReference>
<dbReference type="Ensembl" id="ENSVKKT00000026949.1">
    <property type="protein sequence ID" value="ENSVKKP00000026306.1"/>
    <property type="gene ID" value="ENSVKKG00000017162.1"/>
</dbReference>
<dbReference type="SUPFAM" id="SSF53720">
    <property type="entry name" value="ALDH-like"/>
    <property type="match status" value="1"/>
</dbReference>
<evidence type="ECO:0000256" key="5">
    <source>
        <dbReference type="PROSITE-ProRule" id="PRU10007"/>
    </source>
</evidence>
<dbReference type="PROSITE" id="PS00687">
    <property type="entry name" value="ALDEHYDE_DEHYDR_GLU"/>
    <property type="match status" value="1"/>
</dbReference>
<dbReference type="AlphaFoldDB" id="A0A8D2LR08"/>
<dbReference type="InterPro" id="IPR016163">
    <property type="entry name" value="Ald_DH_C"/>
</dbReference>
<dbReference type="PROSITE" id="PS00070">
    <property type="entry name" value="ALDEHYDE_DEHYDR_CYS"/>
    <property type="match status" value="1"/>
</dbReference>
<dbReference type="GO" id="GO:0004029">
    <property type="term" value="F:aldehyde dehydrogenase (NAD+) activity"/>
    <property type="evidence" value="ECO:0007669"/>
    <property type="project" value="TreeGrafter"/>
</dbReference>
<keyword evidence="7" id="KW-0175">Coiled coil</keyword>
<feature type="domain" description="Aldehyde dehydrogenase" evidence="8">
    <location>
        <begin position="263"/>
        <end position="363"/>
    </location>
</feature>
<evidence type="ECO:0000256" key="1">
    <source>
        <dbReference type="ARBA" id="ARBA00009986"/>
    </source>
</evidence>
<dbReference type="FunFam" id="3.40.309.10:FF:000034">
    <property type="entry name" value="Aldehyde dehydrogenase, dimeric NADP-preferring"/>
    <property type="match status" value="1"/>
</dbReference>
<feature type="active site" evidence="4 5">
    <location>
        <position position="215"/>
    </location>
</feature>
<protein>
    <recommendedName>
        <fullName evidence="3">Aldehyde dehydrogenase</fullName>
    </recommendedName>
</protein>
<proteinExistence type="inferred from homology"/>
<dbReference type="GO" id="GO:0005737">
    <property type="term" value="C:cytoplasm"/>
    <property type="evidence" value="ECO:0007669"/>
    <property type="project" value="TreeGrafter"/>
</dbReference>
<evidence type="ECO:0000313" key="9">
    <source>
        <dbReference type="Ensembl" id="ENSVKKP00000026306.1"/>
    </source>
</evidence>
<feature type="domain" description="Aldehyde dehydrogenase" evidence="8">
    <location>
        <begin position="38"/>
        <end position="150"/>
    </location>
</feature>
<evidence type="ECO:0000259" key="8">
    <source>
        <dbReference type="Pfam" id="PF00171"/>
    </source>
</evidence>
<dbReference type="InterPro" id="IPR029510">
    <property type="entry name" value="Ald_DH_CS_GLU"/>
</dbReference>
<dbReference type="InterPro" id="IPR016160">
    <property type="entry name" value="Ald_DH_CS_CYS"/>
</dbReference>
<organism evidence="9 10">
    <name type="scientific">Varanus komodoensis</name>
    <name type="common">Komodo dragon</name>
    <dbReference type="NCBI Taxonomy" id="61221"/>
    <lineage>
        <taxon>Eukaryota</taxon>
        <taxon>Metazoa</taxon>
        <taxon>Chordata</taxon>
        <taxon>Craniata</taxon>
        <taxon>Vertebrata</taxon>
        <taxon>Euteleostomi</taxon>
        <taxon>Lepidosauria</taxon>
        <taxon>Squamata</taxon>
        <taxon>Bifurcata</taxon>
        <taxon>Unidentata</taxon>
        <taxon>Episquamata</taxon>
        <taxon>Toxicofera</taxon>
        <taxon>Anguimorpha</taxon>
        <taxon>Paleoanguimorpha</taxon>
        <taxon>Varanoidea</taxon>
        <taxon>Varanidae</taxon>
        <taxon>Varanus</taxon>
    </lineage>
</organism>
<dbReference type="GO" id="GO:0006081">
    <property type="term" value="P:aldehyde metabolic process"/>
    <property type="evidence" value="ECO:0007669"/>
    <property type="project" value="InterPro"/>
</dbReference>
<keyword evidence="10" id="KW-1185">Reference proteome</keyword>
<evidence type="ECO:0000256" key="2">
    <source>
        <dbReference type="ARBA" id="ARBA00023002"/>
    </source>
</evidence>
<dbReference type="PIRSF" id="PIRSF036492">
    <property type="entry name" value="ALDH"/>
    <property type="match status" value="1"/>
</dbReference>
<sequence>FQNNKKLLDSLSICFLPSSNPYARLVDCLRASWLSGKTRPMEYRKEQLEALGRFLEERKEDILKALHEDLCKPPFEAEISEIALTKNEINNALNNLQHWMKDESVSKNLATQFDSAFIRKDPYGVVLIIGVYNLPINTILVPLVGAIAAGKSGSPSGLEQPVYMNDTIAVVTGDHEMTSKLLENRLDYIFFTGSTHVGKIIMAAAAEHLTPLTLELGGKSPCYVDKCCDFQNAANRIVWGKFFNAGQNCTAPDYVICTIETQERLMPFMQEEIFGPILPIITVQDLDEAIRFINCRERPLAIYAFSRNYKVVNQVLACTSSGGFCGNDTLMQLSLINLPFGGIGYSGFGKYHGKLSFDTFTNLRGCLSRCIGFESINTIRYPPYNDRNLALMTSALEIKRKGLCTLL</sequence>
<evidence type="ECO:0000256" key="7">
    <source>
        <dbReference type="SAM" id="Coils"/>
    </source>
</evidence>
<evidence type="ECO:0000256" key="6">
    <source>
        <dbReference type="RuleBase" id="RU003345"/>
    </source>
</evidence>
<evidence type="ECO:0000256" key="4">
    <source>
        <dbReference type="PIRSR" id="PIRSR036492-1"/>
    </source>
</evidence>
<reference evidence="9" key="2">
    <citation type="submission" date="2025-09" db="UniProtKB">
        <authorList>
            <consortium name="Ensembl"/>
        </authorList>
    </citation>
    <scope>IDENTIFICATION</scope>
</reference>
<dbReference type="InterPro" id="IPR016161">
    <property type="entry name" value="Ald_DH/histidinol_DH"/>
</dbReference>
<dbReference type="InterPro" id="IPR012394">
    <property type="entry name" value="Aldehyde_DH_NAD(P)"/>
</dbReference>
<accession>A0A8D2LR08</accession>
<keyword evidence="2 3" id="KW-0560">Oxidoreductase</keyword>
<dbReference type="Proteomes" id="UP000694545">
    <property type="component" value="Unplaced"/>
</dbReference>
<dbReference type="PANTHER" id="PTHR43570:SF2">
    <property type="entry name" value="ALDEHYDE DEHYDROGENASE FAMILY 3 MEMBER B1"/>
    <property type="match status" value="1"/>
</dbReference>